<organism evidence="1 2">
    <name type="scientific">Arachidicoccus soli</name>
    <dbReference type="NCBI Taxonomy" id="2341117"/>
    <lineage>
        <taxon>Bacteria</taxon>
        <taxon>Pseudomonadati</taxon>
        <taxon>Bacteroidota</taxon>
        <taxon>Chitinophagia</taxon>
        <taxon>Chitinophagales</taxon>
        <taxon>Chitinophagaceae</taxon>
        <taxon>Arachidicoccus</taxon>
    </lineage>
</organism>
<gene>
    <name evidence="1" type="ORF">D6B99_03180</name>
</gene>
<dbReference type="AlphaFoldDB" id="A0A386HMY9"/>
<dbReference type="EMBL" id="CP032489">
    <property type="protein sequence ID" value="AYD46704.1"/>
    <property type="molecule type" value="Genomic_DNA"/>
</dbReference>
<dbReference type="Proteomes" id="UP000266118">
    <property type="component" value="Chromosome"/>
</dbReference>
<proteinExistence type="predicted"/>
<name>A0A386HMY9_9BACT</name>
<sequence length="74" mass="8208">MHFVGRIPLKDNINTWGQNYTFKAPFTGKVQFLGFWTNGQFIQSGQSVFTVISENKQIYGQVILPAASGAGKVK</sequence>
<evidence type="ECO:0000313" key="1">
    <source>
        <dbReference type="EMBL" id="AYD46704.1"/>
    </source>
</evidence>
<keyword evidence="2" id="KW-1185">Reference proteome</keyword>
<dbReference type="OrthoDB" id="7057889at2"/>
<evidence type="ECO:0000313" key="2">
    <source>
        <dbReference type="Proteomes" id="UP000266118"/>
    </source>
</evidence>
<dbReference type="KEGG" id="ark:D6B99_03180"/>
<accession>A0A386HMY9</accession>
<protein>
    <submittedName>
        <fullName evidence="1">HlyD family efflux transporter periplasmic adaptor subunit</fullName>
    </submittedName>
</protein>
<reference evidence="1 2" key="1">
    <citation type="submission" date="2018-09" db="EMBL/GenBank/DDBJ databases">
        <title>Arachidicoccus sp. nov., a bacterium isolated from soil.</title>
        <authorList>
            <person name="Weon H.-Y."/>
            <person name="Kwon S.-W."/>
            <person name="Lee S.A."/>
        </authorList>
    </citation>
    <scope>NUCLEOTIDE SEQUENCE [LARGE SCALE GENOMIC DNA]</scope>
    <source>
        <strain evidence="1 2">KIS59-12</strain>
    </source>
</reference>